<reference evidence="2 3" key="1">
    <citation type="journal article" date="2006" name="Proc. Natl. Acad. Sci. U.S.A.">
        <title>Burkholderia xenovorans LB400 harbors a multi-replicon, 9.73-Mbp genome shaped for versatility.</title>
        <authorList>
            <person name="Chain P.S."/>
            <person name="Denef V.J."/>
            <person name="Konstantinidis K.T."/>
            <person name="Vergez L.M."/>
            <person name="Agullo L."/>
            <person name="Reyes V.L."/>
            <person name="Hauser L."/>
            <person name="Cordova M."/>
            <person name="Gomez L."/>
            <person name="Gonzalez M."/>
            <person name="Land M."/>
            <person name="Lao V."/>
            <person name="Larimer F."/>
            <person name="LiPuma J.J."/>
            <person name="Mahenthiralingam E."/>
            <person name="Malfatti S.A."/>
            <person name="Marx C.J."/>
            <person name="Parnell J.J."/>
            <person name="Ramette A."/>
            <person name="Richardson P."/>
            <person name="Seeger M."/>
            <person name="Smith D."/>
            <person name="Spilker T."/>
            <person name="Sul W.J."/>
            <person name="Tsoi T.V."/>
            <person name="Ulrich L.E."/>
            <person name="Zhulin I.B."/>
            <person name="Tiedje J.M."/>
        </authorList>
    </citation>
    <scope>NUCLEOTIDE SEQUENCE [LARGE SCALE GENOMIC DNA]</scope>
    <source>
        <strain evidence="2 3">LB400</strain>
    </source>
</reference>
<feature type="signal peptide" evidence="1">
    <location>
        <begin position="1"/>
        <end position="30"/>
    </location>
</feature>
<dbReference type="eggNOG" id="COG4675">
    <property type="taxonomic scope" value="Bacteria"/>
</dbReference>
<proteinExistence type="predicted"/>
<dbReference type="RefSeq" id="WP_011487648.1">
    <property type="nucleotide sequence ID" value="NC_007951.1"/>
</dbReference>
<protein>
    <submittedName>
        <fullName evidence="2">Uncharacterized protein</fullName>
    </submittedName>
</protein>
<keyword evidence="3" id="KW-1185">Reference proteome</keyword>
<name>Q141Q5_PARXL</name>
<dbReference type="KEGG" id="bxb:DR64_725"/>
<dbReference type="KEGG" id="bxe:Bxe_A3045"/>
<organism evidence="2 3">
    <name type="scientific">Paraburkholderia xenovorans (strain LB400)</name>
    <dbReference type="NCBI Taxonomy" id="266265"/>
    <lineage>
        <taxon>Bacteria</taxon>
        <taxon>Pseudomonadati</taxon>
        <taxon>Pseudomonadota</taxon>
        <taxon>Betaproteobacteria</taxon>
        <taxon>Burkholderiales</taxon>
        <taxon>Burkholderiaceae</taxon>
        <taxon>Paraburkholderia</taxon>
    </lineage>
</organism>
<dbReference type="Proteomes" id="UP000001817">
    <property type="component" value="Chromosome 1"/>
</dbReference>
<keyword evidence="1" id="KW-0732">Signal</keyword>
<accession>Q141Q5</accession>
<sequence length="355" mass="35134">MNDILKKSKWLAVKLIAAFTLVLVASNAGAQFTPGQILTASQLNAALAVKTNNASAAITGGTITGLSSPLPVASGGTGATSLAALFTPSNLAVQAANTVLANVTSTSASPTAFVMPSCSTANSALQYTSGTGFTCITNSALTTATLAQFAATTSAQLAGVISDETGSGSLVFGTNPSISGATTTGGSINNTPIGATTANTGKFTTLQTTGAYTPSSTAGIVGTTTNDSANAGSIGERFDPTAGSTSITSATPTNIISQSLTAGDWDCEGYVYVLMGSGATGTIFVAGIGTVSATLPAAPNITQTSLSIPPSGAMSFPVWASFQLASTTTVYLVGYATFSGGTATTQGRLHCRRPR</sequence>
<evidence type="ECO:0000256" key="1">
    <source>
        <dbReference type="SAM" id="SignalP"/>
    </source>
</evidence>
<gene>
    <name evidence="2" type="ORF">Bxe_A3045</name>
</gene>
<evidence type="ECO:0000313" key="2">
    <source>
        <dbReference type="EMBL" id="ABE29934.1"/>
    </source>
</evidence>
<dbReference type="OrthoDB" id="9101869at2"/>
<dbReference type="EMBL" id="CP000270">
    <property type="protein sequence ID" value="ABE29934.1"/>
    <property type="molecule type" value="Genomic_DNA"/>
</dbReference>
<dbReference type="STRING" id="266265.Bxe_A3045"/>
<feature type="chain" id="PRO_5004182644" evidence="1">
    <location>
        <begin position="31"/>
        <end position="355"/>
    </location>
</feature>
<dbReference type="AlphaFoldDB" id="Q141Q5"/>
<evidence type="ECO:0000313" key="3">
    <source>
        <dbReference type="Proteomes" id="UP000001817"/>
    </source>
</evidence>